<proteinExistence type="predicted"/>
<keyword evidence="2" id="KW-1185">Reference proteome</keyword>
<evidence type="ECO:0000313" key="1">
    <source>
        <dbReference type="EMBL" id="QDT59400.1"/>
    </source>
</evidence>
<dbReference type="Proteomes" id="UP000315003">
    <property type="component" value="Chromosome"/>
</dbReference>
<gene>
    <name evidence="1" type="ORF">SV7mr_19070</name>
</gene>
<accession>A0A517STF5</accession>
<dbReference type="AlphaFoldDB" id="A0A517STF5"/>
<sequence length="33" mass="3907">MTLRRRKVAVVRYIPGALVILRFWVVELTECFA</sequence>
<dbReference type="EMBL" id="CP036272">
    <property type="protein sequence ID" value="QDT59400.1"/>
    <property type="molecule type" value="Genomic_DNA"/>
</dbReference>
<reference evidence="1 2" key="1">
    <citation type="submission" date="2019-02" db="EMBL/GenBank/DDBJ databases">
        <title>Deep-cultivation of Planctomycetes and their phenomic and genomic characterization uncovers novel biology.</title>
        <authorList>
            <person name="Wiegand S."/>
            <person name="Jogler M."/>
            <person name="Boedeker C."/>
            <person name="Pinto D."/>
            <person name="Vollmers J."/>
            <person name="Rivas-Marin E."/>
            <person name="Kohn T."/>
            <person name="Peeters S.H."/>
            <person name="Heuer A."/>
            <person name="Rast P."/>
            <person name="Oberbeckmann S."/>
            <person name="Bunk B."/>
            <person name="Jeske O."/>
            <person name="Meyerdierks A."/>
            <person name="Storesund J.E."/>
            <person name="Kallscheuer N."/>
            <person name="Luecker S."/>
            <person name="Lage O.M."/>
            <person name="Pohl T."/>
            <person name="Merkel B.J."/>
            <person name="Hornburger P."/>
            <person name="Mueller R.-W."/>
            <person name="Bruemmer F."/>
            <person name="Labrenz M."/>
            <person name="Spormann A.M."/>
            <person name="Op den Camp H."/>
            <person name="Overmann J."/>
            <person name="Amann R."/>
            <person name="Jetten M.S.M."/>
            <person name="Mascher T."/>
            <person name="Medema M.H."/>
            <person name="Devos D.P."/>
            <person name="Kaster A.-K."/>
            <person name="Ovreas L."/>
            <person name="Rohde M."/>
            <person name="Galperin M.Y."/>
            <person name="Jogler C."/>
        </authorList>
    </citation>
    <scope>NUCLEOTIDE SEQUENCE [LARGE SCALE GENOMIC DNA]</scope>
    <source>
        <strain evidence="1 2">SV_7m_r</strain>
    </source>
</reference>
<name>A0A517STF5_9BACT</name>
<protein>
    <submittedName>
        <fullName evidence="1">Uncharacterized protein</fullName>
    </submittedName>
</protein>
<evidence type="ECO:0000313" key="2">
    <source>
        <dbReference type="Proteomes" id="UP000315003"/>
    </source>
</evidence>
<organism evidence="1 2">
    <name type="scientific">Stieleria bergensis</name>
    <dbReference type="NCBI Taxonomy" id="2528025"/>
    <lineage>
        <taxon>Bacteria</taxon>
        <taxon>Pseudomonadati</taxon>
        <taxon>Planctomycetota</taxon>
        <taxon>Planctomycetia</taxon>
        <taxon>Pirellulales</taxon>
        <taxon>Pirellulaceae</taxon>
        <taxon>Stieleria</taxon>
    </lineage>
</organism>